<evidence type="ECO:0000259" key="3">
    <source>
        <dbReference type="PROSITE" id="PS51349"/>
    </source>
</evidence>
<evidence type="ECO:0000313" key="4">
    <source>
        <dbReference type="EMBL" id="KAJ5282504.1"/>
    </source>
</evidence>
<dbReference type="InterPro" id="IPR037396">
    <property type="entry name" value="FMN_HAD"/>
</dbReference>
<feature type="domain" description="FMN hydroxy acid dehydrogenase" evidence="3">
    <location>
        <begin position="42"/>
        <end position="394"/>
    </location>
</feature>
<evidence type="ECO:0000313" key="5">
    <source>
        <dbReference type="Proteomes" id="UP001220256"/>
    </source>
</evidence>
<protein>
    <recommendedName>
        <fullName evidence="3">FMN hydroxy acid dehydrogenase domain-containing protein</fullName>
    </recommendedName>
</protein>
<evidence type="ECO:0000256" key="1">
    <source>
        <dbReference type="ARBA" id="ARBA00001917"/>
    </source>
</evidence>
<dbReference type="PANTHER" id="PTHR10578:SF75">
    <property type="entry name" value="L-LACTATE DEHYDROGENASE (AFU_ORTHOLOGUE AFUA_4G07050)"/>
    <property type="match status" value="1"/>
</dbReference>
<dbReference type="PROSITE" id="PS51349">
    <property type="entry name" value="FMN_HYDROXY_ACID_DH_2"/>
    <property type="match status" value="1"/>
</dbReference>
<feature type="non-terminal residue" evidence="4">
    <location>
        <position position="478"/>
    </location>
</feature>
<reference evidence="4 5" key="1">
    <citation type="journal article" date="2023" name="IMA Fungus">
        <title>Comparative genomic study of the Penicillium genus elucidates a diverse pangenome and 15 lateral gene transfer events.</title>
        <authorList>
            <person name="Petersen C."/>
            <person name="Sorensen T."/>
            <person name="Nielsen M.R."/>
            <person name="Sondergaard T.E."/>
            <person name="Sorensen J.L."/>
            <person name="Fitzpatrick D.A."/>
            <person name="Frisvad J.C."/>
            <person name="Nielsen K.L."/>
        </authorList>
    </citation>
    <scope>NUCLEOTIDE SEQUENCE [LARGE SCALE GENOMIC DNA]</scope>
    <source>
        <strain evidence="4 5">IBT 3361</strain>
    </source>
</reference>
<dbReference type="InterPro" id="IPR013785">
    <property type="entry name" value="Aldolase_TIM"/>
</dbReference>
<organism evidence="4 5">
    <name type="scientific">Penicillium chrysogenum</name>
    <name type="common">Penicillium notatum</name>
    <dbReference type="NCBI Taxonomy" id="5076"/>
    <lineage>
        <taxon>Eukaryota</taxon>
        <taxon>Fungi</taxon>
        <taxon>Dikarya</taxon>
        <taxon>Ascomycota</taxon>
        <taxon>Pezizomycotina</taxon>
        <taxon>Eurotiomycetes</taxon>
        <taxon>Eurotiomycetidae</taxon>
        <taxon>Eurotiales</taxon>
        <taxon>Aspergillaceae</taxon>
        <taxon>Penicillium</taxon>
        <taxon>Penicillium chrysogenum species complex</taxon>
    </lineage>
</organism>
<dbReference type="Pfam" id="PF01070">
    <property type="entry name" value="FMN_dh"/>
    <property type="match status" value="1"/>
</dbReference>
<dbReference type="EMBL" id="JAPVEB010000001">
    <property type="protein sequence ID" value="KAJ5282504.1"/>
    <property type="molecule type" value="Genomic_DNA"/>
</dbReference>
<comment type="caution">
    <text evidence="4">The sequence shown here is derived from an EMBL/GenBank/DDBJ whole genome shotgun (WGS) entry which is preliminary data.</text>
</comment>
<dbReference type="Proteomes" id="UP001220256">
    <property type="component" value="Unassembled WGS sequence"/>
</dbReference>
<dbReference type="Gene3D" id="3.20.20.70">
    <property type="entry name" value="Aldolase class I"/>
    <property type="match status" value="1"/>
</dbReference>
<keyword evidence="2" id="KW-0560">Oxidoreductase</keyword>
<dbReference type="PANTHER" id="PTHR10578">
    <property type="entry name" value="S -2-HYDROXY-ACID OXIDASE-RELATED"/>
    <property type="match status" value="1"/>
</dbReference>
<sequence length="478" mass="53201">MSDPTNPHIKERTTPQWALYQRENFWKQNEGTTPLFNTGKYYASSNAGMSNTHLANRQAFYRHRLIPNQLIDTNNRSTKTTIFNHSVSAPIGFAPIGINKIYSPAGEAAVSKVASELNLPYCLSTAGSTSIEKVASANGTGTRFFQLYMPHDDEVTVSLLTRAWENGFDALILTTDTWQLGWRHDDVASSNYAFYRGFGADVGLSDPVFRRRCVADGIDPDVDVVAASTKWIDSVWHGRAWSWEKIPWLMETWRGISGGRPFVIKGVQSVGDARRCVELGVEGIVVSNHAGRQVDGAVASLDALERIAEAVGDKIYVMFDSGVRGASDVVKALALGARFVFIGRLWIWGLSIQGEDGVRHVMKSLLADLDILMGVAGFNGVEDFNRDILGQSCLLCVVEGWMLILRYRVGSEELYAHATEDFVNGRHSGLYNEENVINTPHVFRGTRQVAMEPRLCQRTSTRKPGLIWVWTYMDLNNL</sequence>
<accession>A0ABQ8WU50</accession>
<dbReference type="SUPFAM" id="SSF51395">
    <property type="entry name" value="FMN-linked oxidoreductases"/>
    <property type="match status" value="1"/>
</dbReference>
<evidence type="ECO:0000256" key="2">
    <source>
        <dbReference type="ARBA" id="ARBA00023002"/>
    </source>
</evidence>
<keyword evidence="5" id="KW-1185">Reference proteome</keyword>
<dbReference type="InterPro" id="IPR000262">
    <property type="entry name" value="FMN-dep_DH"/>
</dbReference>
<proteinExistence type="predicted"/>
<gene>
    <name evidence="4" type="ORF">N7505_000484</name>
</gene>
<name>A0ABQ8WU50_PENCH</name>
<comment type="cofactor">
    <cofactor evidence="1">
        <name>FMN</name>
        <dbReference type="ChEBI" id="CHEBI:58210"/>
    </cofactor>
</comment>